<keyword evidence="6" id="KW-0413">Isomerase</keyword>
<proteinExistence type="predicted"/>
<dbReference type="InterPro" id="IPR029000">
    <property type="entry name" value="Cyclophilin-like_dom_sf"/>
</dbReference>
<dbReference type="InterPro" id="IPR011990">
    <property type="entry name" value="TPR-like_helical_dom_sf"/>
</dbReference>
<dbReference type="Pfam" id="PF00160">
    <property type="entry name" value="Pro_isomerase"/>
    <property type="match status" value="1"/>
</dbReference>
<dbReference type="Gene3D" id="1.25.40.10">
    <property type="entry name" value="Tetratricopeptide repeat domain"/>
    <property type="match status" value="1"/>
</dbReference>
<dbReference type="EC" id="5.2.1.8" evidence="2"/>
<evidence type="ECO:0000256" key="7">
    <source>
        <dbReference type="ARBA" id="ARBA00074451"/>
    </source>
</evidence>
<dbReference type="GO" id="GO:0005737">
    <property type="term" value="C:cytoplasm"/>
    <property type="evidence" value="ECO:0007669"/>
    <property type="project" value="TreeGrafter"/>
</dbReference>
<dbReference type="AlphaFoldDB" id="A0A067PPG5"/>
<dbReference type="GO" id="GO:0003755">
    <property type="term" value="F:peptidyl-prolyl cis-trans isomerase activity"/>
    <property type="evidence" value="ECO:0007669"/>
    <property type="project" value="UniProtKB-KW"/>
</dbReference>
<dbReference type="FunFam" id="2.40.100.10:FF:000022">
    <property type="entry name" value="Peptidyl-prolyl cis-trans isomerase CYP95"/>
    <property type="match status" value="1"/>
</dbReference>
<evidence type="ECO:0000256" key="8">
    <source>
        <dbReference type="ARBA" id="ARBA00076602"/>
    </source>
</evidence>
<protein>
    <recommendedName>
        <fullName evidence="7">Peptidyl-prolyl cis-trans isomerase D</fullName>
        <ecNumber evidence="2">5.2.1.8</ecNumber>
    </recommendedName>
    <alternativeName>
        <fullName evidence="8">Rotamase D</fullName>
    </alternativeName>
</protein>
<accession>A0A067PPG5</accession>
<dbReference type="PANTHER" id="PTHR11071:SF561">
    <property type="entry name" value="PEPTIDYL-PROLYL CIS-TRANS ISOMERASE D-RELATED"/>
    <property type="match status" value="1"/>
</dbReference>
<dbReference type="PRINTS" id="PR00153">
    <property type="entry name" value="CSAPPISMRASE"/>
</dbReference>
<keyword evidence="11" id="KW-1185">Reference proteome</keyword>
<sequence length="382" mass="41676">MATEAESSTQITQRPITYFDITIGGQPVGRIIFSLYSDLVPKTAENFRALCTGEKGIGKLGKKLSYEGSTFHRVISKFMIQGGDFTAGNGTGGESIYGEKFADEGFPVKHTKPFLLSMANSGKDTNGSQFFVTCVPTPHLDGKHVVFGEVLKGKSIVRQIENFPKSSGDVPTSPIVIASCGELSPNDPSLVAEAVGADGDPYEDYPDDETAKDVEDAEVVLGIVKDLKEIGSKLWKEGKIDAALNKWKKAIRYADHKYPDVSEDSPPELKDSYDTLVSSLLLNTSLAALKLGGPTNARVALESTDRVLEKFELNNADKAKALYRRALARTALKDDETAEKDLVEASKLVPDDKAIAGELTKVKLRMKEKKDKEKQKFKKMFG</sequence>
<feature type="domain" description="PPIase cyclophilin-type" evidence="9">
    <location>
        <begin position="18"/>
        <end position="182"/>
    </location>
</feature>
<dbReference type="OrthoDB" id="193499at2759"/>
<dbReference type="Proteomes" id="UP000027265">
    <property type="component" value="Unassembled WGS sequence"/>
</dbReference>
<reference evidence="11" key="1">
    <citation type="journal article" date="2014" name="Proc. Natl. Acad. Sci. U.S.A.">
        <title>Extensive sampling of basidiomycete genomes demonstrates inadequacy of the white-rot/brown-rot paradigm for wood decay fungi.</title>
        <authorList>
            <person name="Riley R."/>
            <person name="Salamov A.A."/>
            <person name="Brown D.W."/>
            <person name="Nagy L.G."/>
            <person name="Floudas D."/>
            <person name="Held B.W."/>
            <person name="Levasseur A."/>
            <person name="Lombard V."/>
            <person name="Morin E."/>
            <person name="Otillar R."/>
            <person name="Lindquist E.A."/>
            <person name="Sun H."/>
            <person name="LaButti K.M."/>
            <person name="Schmutz J."/>
            <person name="Jabbour D."/>
            <person name="Luo H."/>
            <person name="Baker S.E."/>
            <person name="Pisabarro A.G."/>
            <person name="Walton J.D."/>
            <person name="Blanchette R.A."/>
            <person name="Henrissat B."/>
            <person name="Martin F."/>
            <person name="Cullen D."/>
            <person name="Hibbett D.S."/>
            <person name="Grigoriev I.V."/>
        </authorList>
    </citation>
    <scope>NUCLEOTIDE SEQUENCE [LARGE SCALE GENOMIC DNA]</scope>
    <source>
        <strain evidence="11">MUCL 33604</strain>
    </source>
</reference>
<dbReference type="InterPro" id="IPR020892">
    <property type="entry name" value="Cyclophilin-type_PPIase_CS"/>
</dbReference>
<dbReference type="PANTHER" id="PTHR11071">
    <property type="entry name" value="PEPTIDYL-PROLYL CIS-TRANS ISOMERASE"/>
    <property type="match status" value="1"/>
</dbReference>
<dbReference type="SUPFAM" id="SSF50891">
    <property type="entry name" value="Cyclophilin-like"/>
    <property type="match status" value="1"/>
</dbReference>
<evidence type="ECO:0000259" key="9">
    <source>
        <dbReference type="PROSITE" id="PS50072"/>
    </source>
</evidence>
<evidence type="ECO:0000256" key="4">
    <source>
        <dbReference type="ARBA" id="ARBA00022803"/>
    </source>
</evidence>
<dbReference type="EMBL" id="KL197721">
    <property type="protein sequence ID" value="KDQ56674.1"/>
    <property type="molecule type" value="Genomic_DNA"/>
</dbReference>
<evidence type="ECO:0000313" key="11">
    <source>
        <dbReference type="Proteomes" id="UP000027265"/>
    </source>
</evidence>
<dbReference type="SUPFAM" id="SSF48452">
    <property type="entry name" value="TPR-like"/>
    <property type="match status" value="1"/>
</dbReference>
<dbReference type="Gene3D" id="2.40.100.10">
    <property type="entry name" value="Cyclophilin-like"/>
    <property type="match status" value="1"/>
</dbReference>
<evidence type="ECO:0000313" key="10">
    <source>
        <dbReference type="EMBL" id="KDQ56674.1"/>
    </source>
</evidence>
<dbReference type="STRING" id="933084.A0A067PPG5"/>
<dbReference type="InParanoid" id="A0A067PPG5"/>
<evidence type="ECO:0000256" key="6">
    <source>
        <dbReference type="ARBA" id="ARBA00023235"/>
    </source>
</evidence>
<keyword evidence="3" id="KW-0677">Repeat</keyword>
<dbReference type="GO" id="GO:0042026">
    <property type="term" value="P:protein refolding"/>
    <property type="evidence" value="ECO:0007669"/>
    <property type="project" value="UniProtKB-ARBA"/>
</dbReference>
<dbReference type="InterPro" id="IPR019734">
    <property type="entry name" value="TPR_rpt"/>
</dbReference>
<dbReference type="FunCoup" id="A0A067PPG5">
    <property type="interactions" value="608"/>
</dbReference>
<organism evidence="10 11">
    <name type="scientific">Jaapia argillacea MUCL 33604</name>
    <dbReference type="NCBI Taxonomy" id="933084"/>
    <lineage>
        <taxon>Eukaryota</taxon>
        <taxon>Fungi</taxon>
        <taxon>Dikarya</taxon>
        <taxon>Basidiomycota</taxon>
        <taxon>Agaricomycotina</taxon>
        <taxon>Agaricomycetes</taxon>
        <taxon>Agaricomycetidae</taxon>
        <taxon>Jaapiales</taxon>
        <taxon>Jaapiaceae</taxon>
        <taxon>Jaapia</taxon>
    </lineage>
</organism>
<dbReference type="FunFam" id="1.25.40.10:FF:000029">
    <property type="entry name" value="peptidyl-prolyl cis-trans isomerase D"/>
    <property type="match status" value="1"/>
</dbReference>
<comment type="catalytic activity">
    <reaction evidence="1">
        <text>[protein]-peptidylproline (omega=180) = [protein]-peptidylproline (omega=0)</text>
        <dbReference type="Rhea" id="RHEA:16237"/>
        <dbReference type="Rhea" id="RHEA-COMP:10747"/>
        <dbReference type="Rhea" id="RHEA-COMP:10748"/>
        <dbReference type="ChEBI" id="CHEBI:83833"/>
        <dbReference type="ChEBI" id="CHEBI:83834"/>
        <dbReference type="EC" id="5.2.1.8"/>
    </reaction>
</comment>
<keyword evidence="4" id="KW-0802">TPR repeat</keyword>
<evidence type="ECO:0000256" key="2">
    <source>
        <dbReference type="ARBA" id="ARBA00013194"/>
    </source>
</evidence>
<dbReference type="HOGENOM" id="CLU_012062_37_0_1"/>
<evidence type="ECO:0000256" key="1">
    <source>
        <dbReference type="ARBA" id="ARBA00000971"/>
    </source>
</evidence>
<dbReference type="PROSITE" id="PS50072">
    <property type="entry name" value="CSA_PPIASE_2"/>
    <property type="match status" value="1"/>
</dbReference>
<evidence type="ECO:0000256" key="5">
    <source>
        <dbReference type="ARBA" id="ARBA00023110"/>
    </source>
</evidence>
<evidence type="ECO:0000256" key="3">
    <source>
        <dbReference type="ARBA" id="ARBA00022737"/>
    </source>
</evidence>
<dbReference type="InterPro" id="IPR002130">
    <property type="entry name" value="Cyclophilin-type_PPIase_dom"/>
</dbReference>
<dbReference type="SMART" id="SM00028">
    <property type="entry name" value="TPR"/>
    <property type="match status" value="2"/>
</dbReference>
<keyword evidence="5" id="KW-0697">Rotamase</keyword>
<dbReference type="CDD" id="cd01926">
    <property type="entry name" value="cyclophilin_ABH_like"/>
    <property type="match status" value="1"/>
</dbReference>
<dbReference type="PROSITE" id="PS00170">
    <property type="entry name" value="CSA_PPIASE_1"/>
    <property type="match status" value="1"/>
</dbReference>
<name>A0A067PPG5_9AGAM</name>
<gene>
    <name evidence="10" type="ORF">JAAARDRAFT_36162</name>
</gene>
<dbReference type="GO" id="GO:0016018">
    <property type="term" value="F:cyclosporin A binding"/>
    <property type="evidence" value="ECO:0007669"/>
    <property type="project" value="TreeGrafter"/>
</dbReference>